<organism evidence="2 3">
    <name type="scientific">Drosophila willistoni</name>
    <name type="common">Fruit fly</name>
    <dbReference type="NCBI Taxonomy" id="7260"/>
    <lineage>
        <taxon>Eukaryota</taxon>
        <taxon>Metazoa</taxon>
        <taxon>Ecdysozoa</taxon>
        <taxon>Arthropoda</taxon>
        <taxon>Hexapoda</taxon>
        <taxon>Insecta</taxon>
        <taxon>Pterygota</taxon>
        <taxon>Neoptera</taxon>
        <taxon>Endopterygota</taxon>
        <taxon>Diptera</taxon>
        <taxon>Brachycera</taxon>
        <taxon>Muscomorpha</taxon>
        <taxon>Ephydroidea</taxon>
        <taxon>Drosophilidae</taxon>
        <taxon>Drosophila</taxon>
        <taxon>Sophophora</taxon>
    </lineage>
</organism>
<protein>
    <submittedName>
        <fullName evidence="2">Uncharacterized protein</fullName>
    </submittedName>
</protein>
<dbReference type="KEGG" id="dwi:6650910"/>
<proteinExistence type="predicted"/>
<dbReference type="AlphaFoldDB" id="B4NJV6"/>
<accession>B4NJV6</accession>
<dbReference type="HOGENOM" id="CLU_127853_1_0_1"/>
<evidence type="ECO:0000313" key="2">
    <source>
        <dbReference type="EMBL" id="EDW83958.2"/>
    </source>
</evidence>
<evidence type="ECO:0000256" key="1">
    <source>
        <dbReference type="SAM" id="MobiDB-lite"/>
    </source>
</evidence>
<feature type="compositionally biased region" description="Polar residues" evidence="1">
    <location>
        <begin position="47"/>
        <end position="66"/>
    </location>
</feature>
<gene>
    <name evidence="2" type="primary">Dwil\GK13882</name>
    <name evidence="2" type="ORF">Dwil_GK13882</name>
</gene>
<keyword evidence="3" id="KW-1185">Reference proteome</keyword>
<dbReference type="Proteomes" id="UP000007798">
    <property type="component" value="Unassembled WGS sequence"/>
</dbReference>
<dbReference type="EMBL" id="CH964272">
    <property type="protein sequence ID" value="EDW83958.2"/>
    <property type="molecule type" value="Genomic_DNA"/>
</dbReference>
<sequence>MVNGNTGTLTMRLVRSKLRKREETLSAATTNATTTIEIHEENANTEQPSMEHQQQCQSNPESNNNSKAAIVKNNKNGQQVTFVRTQGTGTNDHVNVIDNSEWTFPPKAPTPHIYHCINPELLVDKSSFKGFRKQFSGRFKRLVARKPEPAPVIPPELKPQLKTIYVY</sequence>
<reference evidence="2 3" key="1">
    <citation type="journal article" date="2007" name="Nature">
        <title>Evolution of genes and genomes on the Drosophila phylogeny.</title>
        <authorList>
            <consortium name="Drosophila 12 Genomes Consortium"/>
            <person name="Clark A.G."/>
            <person name="Eisen M.B."/>
            <person name="Smith D.R."/>
            <person name="Bergman C.M."/>
            <person name="Oliver B."/>
            <person name="Markow T.A."/>
            <person name="Kaufman T.C."/>
            <person name="Kellis M."/>
            <person name="Gelbart W."/>
            <person name="Iyer V.N."/>
            <person name="Pollard D.A."/>
            <person name="Sackton T.B."/>
            <person name="Larracuente A.M."/>
            <person name="Singh N.D."/>
            <person name="Abad J.P."/>
            <person name="Abt D.N."/>
            <person name="Adryan B."/>
            <person name="Aguade M."/>
            <person name="Akashi H."/>
            <person name="Anderson W.W."/>
            <person name="Aquadro C.F."/>
            <person name="Ardell D.H."/>
            <person name="Arguello R."/>
            <person name="Artieri C.G."/>
            <person name="Barbash D.A."/>
            <person name="Barker D."/>
            <person name="Barsanti P."/>
            <person name="Batterham P."/>
            <person name="Batzoglou S."/>
            <person name="Begun D."/>
            <person name="Bhutkar A."/>
            <person name="Blanco E."/>
            <person name="Bosak S.A."/>
            <person name="Bradley R.K."/>
            <person name="Brand A.D."/>
            <person name="Brent M.R."/>
            <person name="Brooks A.N."/>
            <person name="Brown R.H."/>
            <person name="Butlin R.K."/>
            <person name="Caggese C."/>
            <person name="Calvi B.R."/>
            <person name="Bernardo de Carvalho A."/>
            <person name="Caspi A."/>
            <person name="Castrezana S."/>
            <person name="Celniker S.E."/>
            <person name="Chang J.L."/>
            <person name="Chapple C."/>
            <person name="Chatterji S."/>
            <person name="Chinwalla A."/>
            <person name="Civetta A."/>
            <person name="Clifton S.W."/>
            <person name="Comeron J.M."/>
            <person name="Costello J.C."/>
            <person name="Coyne J.A."/>
            <person name="Daub J."/>
            <person name="David R.G."/>
            <person name="Delcher A.L."/>
            <person name="Delehaunty K."/>
            <person name="Do C.B."/>
            <person name="Ebling H."/>
            <person name="Edwards K."/>
            <person name="Eickbush T."/>
            <person name="Evans J.D."/>
            <person name="Filipski A."/>
            <person name="Findeiss S."/>
            <person name="Freyhult E."/>
            <person name="Fulton L."/>
            <person name="Fulton R."/>
            <person name="Garcia A.C."/>
            <person name="Gardiner A."/>
            <person name="Garfield D.A."/>
            <person name="Garvin B.E."/>
            <person name="Gibson G."/>
            <person name="Gilbert D."/>
            <person name="Gnerre S."/>
            <person name="Godfrey J."/>
            <person name="Good R."/>
            <person name="Gotea V."/>
            <person name="Gravely B."/>
            <person name="Greenberg A.J."/>
            <person name="Griffiths-Jones S."/>
            <person name="Gross S."/>
            <person name="Guigo R."/>
            <person name="Gustafson E.A."/>
            <person name="Haerty W."/>
            <person name="Hahn M.W."/>
            <person name="Halligan D.L."/>
            <person name="Halpern A.L."/>
            <person name="Halter G.M."/>
            <person name="Han M.V."/>
            <person name="Heger A."/>
            <person name="Hillier L."/>
            <person name="Hinrichs A.S."/>
            <person name="Holmes I."/>
            <person name="Hoskins R.A."/>
            <person name="Hubisz M.J."/>
            <person name="Hultmark D."/>
            <person name="Huntley M.A."/>
            <person name="Jaffe D.B."/>
            <person name="Jagadeeshan S."/>
            <person name="Jeck W.R."/>
            <person name="Johnson J."/>
            <person name="Jones C.D."/>
            <person name="Jordan W.C."/>
            <person name="Karpen G.H."/>
            <person name="Kataoka E."/>
            <person name="Keightley P.D."/>
            <person name="Kheradpour P."/>
            <person name="Kirkness E.F."/>
            <person name="Koerich L.B."/>
            <person name="Kristiansen K."/>
            <person name="Kudrna D."/>
            <person name="Kulathinal R.J."/>
            <person name="Kumar S."/>
            <person name="Kwok R."/>
            <person name="Lander E."/>
            <person name="Langley C.H."/>
            <person name="Lapoint R."/>
            <person name="Lazzaro B.P."/>
            <person name="Lee S.J."/>
            <person name="Levesque L."/>
            <person name="Li R."/>
            <person name="Lin C.F."/>
            <person name="Lin M.F."/>
            <person name="Lindblad-Toh K."/>
            <person name="Llopart A."/>
            <person name="Long M."/>
            <person name="Low L."/>
            <person name="Lozovsky E."/>
            <person name="Lu J."/>
            <person name="Luo M."/>
            <person name="Machado C.A."/>
            <person name="Makalowski W."/>
            <person name="Marzo M."/>
            <person name="Matsuda M."/>
            <person name="Matzkin L."/>
            <person name="McAllister B."/>
            <person name="McBride C.S."/>
            <person name="McKernan B."/>
            <person name="McKernan K."/>
            <person name="Mendez-Lago M."/>
            <person name="Minx P."/>
            <person name="Mollenhauer M.U."/>
            <person name="Montooth K."/>
            <person name="Mount S.M."/>
            <person name="Mu X."/>
            <person name="Myers E."/>
            <person name="Negre B."/>
            <person name="Newfeld S."/>
            <person name="Nielsen R."/>
            <person name="Noor M.A."/>
            <person name="O'Grady P."/>
            <person name="Pachter L."/>
            <person name="Papaceit M."/>
            <person name="Parisi M.J."/>
            <person name="Parisi M."/>
            <person name="Parts L."/>
            <person name="Pedersen J.S."/>
            <person name="Pesole G."/>
            <person name="Phillippy A.M."/>
            <person name="Ponting C.P."/>
            <person name="Pop M."/>
            <person name="Porcelli D."/>
            <person name="Powell J.R."/>
            <person name="Prohaska S."/>
            <person name="Pruitt K."/>
            <person name="Puig M."/>
            <person name="Quesneville H."/>
            <person name="Ram K.R."/>
            <person name="Rand D."/>
            <person name="Rasmussen M.D."/>
            <person name="Reed L.K."/>
            <person name="Reenan R."/>
            <person name="Reily A."/>
            <person name="Remington K.A."/>
            <person name="Rieger T.T."/>
            <person name="Ritchie M.G."/>
            <person name="Robin C."/>
            <person name="Rogers Y.H."/>
            <person name="Rohde C."/>
            <person name="Rozas J."/>
            <person name="Rubenfield M.J."/>
            <person name="Ruiz A."/>
            <person name="Russo S."/>
            <person name="Salzberg S.L."/>
            <person name="Sanchez-Gracia A."/>
            <person name="Saranga D.J."/>
            <person name="Sato H."/>
            <person name="Schaeffer S.W."/>
            <person name="Schatz M.C."/>
            <person name="Schlenke T."/>
            <person name="Schwartz R."/>
            <person name="Segarra C."/>
            <person name="Singh R.S."/>
            <person name="Sirot L."/>
            <person name="Sirota M."/>
            <person name="Sisneros N.B."/>
            <person name="Smith C.D."/>
            <person name="Smith T.F."/>
            <person name="Spieth J."/>
            <person name="Stage D.E."/>
            <person name="Stark A."/>
            <person name="Stephan W."/>
            <person name="Strausberg R.L."/>
            <person name="Strempel S."/>
            <person name="Sturgill D."/>
            <person name="Sutton G."/>
            <person name="Sutton G.G."/>
            <person name="Tao W."/>
            <person name="Teichmann S."/>
            <person name="Tobari Y.N."/>
            <person name="Tomimura Y."/>
            <person name="Tsolas J.M."/>
            <person name="Valente V.L."/>
            <person name="Venter E."/>
            <person name="Venter J.C."/>
            <person name="Vicario S."/>
            <person name="Vieira F.G."/>
            <person name="Vilella A.J."/>
            <person name="Villasante A."/>
            <person name="Walenz B."/>
            <person name="Wang J."/>
            <person name="Wasserman M."/>
            <person name="Watts T."/>
            <person name="Wilson D."/>
            <person name="Wilson R.K."/>
            <person name="Wing R.A."/>
            <person name="Wolfner M.F."/>
            <person name="Wong A."/>
            <person name="Wong G.K."/>
            <person name="Wu C.I."/>
            <person name="Wu G."/>
            <person name="Yamamoto D."/>
            <person name="Yang H.P."/>
            <person name="Yang S.P."/>
            <person name="Yorke J.A."/>
            <person name="Yoshida K."/>
            <person name="Zdobnov E."/>
            <person name="Zhang P."/>
            <person name="Zhang Y."/>
            <person name="Zimin A.V."/>
            <person name="Baldwin J."/>
            <person name="Abdouelleil A."/>
            <person name="Abdulkadir J."/>
            <person name="Abebe A."/>
            <person name="Abera B."/>
            <person name="Abreu J."/>
            <person name="Acer S.C."/>
            <person name="Aftuck L."/>
            <person name="Alexander A."/>
            <person name="An P."/>
            <person name="Anderson E."/>
            <person name="Anderson S."/>
            <person name="Arachi H."/>
            <person name="Azer M."/>
            <person name="Bachantsang P."/>
            <person name="Barry A."/>
            <person name="Bayul T."/>
            <person name="Berlin A."/>
            <person name="Bessette D."/>
            <person name="Bloom T."/>
            <person name="Blye J."/>
            <person name="Boguslavskiy L."/>
            <person name="Bonnet C."/>
            <person name="Boukhgalter B."/>
            <person name="Bourzgui I."/>
            <person name="Brown A."/>
            <person name="Cahill P."/>
            <person name="Channer S."/>
            <person name="Cheshatsang Y."/>
            <person name="Chuda L."/>
            <person name="Citroen M."/>
            <person name="Collymore A."/>
            <person name="Cooke P."/>
            <person name="Costello M."/>
            <person name="D'Aco K."/>
            <person name="Daza R."/>
            <person name="De Haan G."/>
            <person name="DeGray S."/>
            <person name="DeMaso C."/>
            <person name="Dhargay N."/>
            <person name="Dooley K."/>
            <person name="Dooley E."/>
            <person name="Doricent M."/>
            <person name="Dorje P."/>
            <person name="Dorjee K."/>
            <person name="Dupes A."/>
            <person name="Elong R."/>
            <person name="Falk J."/>
            <person name="Farina A."/>
            <person name="Faro S."/>
            <person name="Ferguson D."/>
            <person name="Fisher S."/>
            <person name="Foley C.D."/>
            <person name="Franke A."/>
            <person name="Friedrich D."/>
            <person name="Gadbois L."/>
            <person name="Gearin G."/>
            <person name="Gearin C.R."/>
            <person name="Giannoukos G."/>
            <person name="Goode T."/>
            <person name="Graham J."/>
            <person name="Grandbois E."/>
            <person name="Grewal S."/>
            <person name="Gyaltsen K."/>
            <person name="Hafez N."/>
            <person name="Hagos B."/>
            <person name="Hall J."/>
            <person name="Henson C."/>
            <person name="Hollinger A."/>
            <person name="Honan T."/>
            <person name="Huard M.D."/>
            <person name="Hughes L."/>
            <person name="Hurhula B."/>
            <person name="Husby M.E."/>
            <person name="Kamat A."/>
            <person name="Kanga B."/>
            <person name="Kashin S."/>
            <person name="Khazanovich D."/>
            <person name="Kisner P."/>
            <person name="Lance K."/>
            <person name="Lara M."/>
            <person name="Lee W."/>
            <person name="Lennon N."/>
            <person name="Letendre F."/>
            <person name="LeVine R."/>
            <person name="Lipovsky A."/>
            <person name="Liu X."/>
            <person name="Liu J."/>
            <person name="Liu S."/>
            <person name="Lokyitsang T."/>
            <person name="Lokyitsang Y."/>
            <person name="Lubonja R."/>
            <person name="Lui A."/>
            <person name="MacDonald P."/>
            <person name="Magnisalis V."/>
            <person name="Maru K."/>
            <person name="Matthews C."/>
            <person name="McCusker W."/>
            <person name="McDonough S."/>
            <person name="Mehta T."/>
            <person name="Meldrim J."/>
            <person name="Meneus L."/>
            <person name="Mihai O."/>
            <person name="Mihalev A."/>
            <person name="Mihova T."/>
            <person name="Mittelman R."/>
            <person name="Mlenga V."/>
            <person name="Montmayeur A."/>
            <person name="Mulrain L."/>
            <person name="Navidi A."/>
            <person name="Naylor J."/>
            <person name="Negash T."/>
            <person name="Nguyen T."/>
            <person name="Nguyen N."/>
            <person name="Nicol R."/>
            <person name="Norbu C."/>
            <person name="Norbu N."/>
            <person name="Novod N."/>
            <person name="O'Neill B."/>
            <person name="Osman S."/>
            <person name="Markiewicz E."/>
            <person name="Oyono O.L."/>
            <person name="Patti C."/>
            <person name="Phunkhang P."/>
            <person name="Pierre F."/>
            <person name="Priest M."/>
            <person name="Raghuraman S."/>
            <person name="Rege F."/>
            <person name="Reyes R."/>
            <person name="Rise C."/>
            <person name="Rogov P."/>
            <person name="Ross K."/>
            <person name="Ryan E."/>
            <person name="Settipalli S."/>
            <person name="Shea T."/>
            <person name="Sherpa N."/>
            <person name="Shi L."/>
            <person name="Shih D."/>
            <person name="Sparrow T."/>
            <person name="Spaulding J."/>
            <person name="Stalker J."/>
            <person name="Stange-Thomann N."/>
            <person name="Stavropoulos S."/>
            <person name="Stone C."/>
            <person name="Strader C."/>
            <person name="Tesfaye S."/>
            <person name="Thomson T."/>
            <person name="Thoulutsang Y."/>
            <person name="Thoulutsang D."/>
            <person name="Topham K."/>
            <person name="Topping I."/>
            <person name="Tsamla T."/>
            <person name="Vassiliev H."/>
            <person name="Vo A."/>
            <person name="Wangchuk T."/>
            <person name="Wangdi T."/>
            <person name="Weiand M."/>
            <person name="Wilkinson J."/>
            <person name="Wilson A."/>
            <person name="Yadav S."/>
            <person name="Young G."/>
            <person name="Yu Q."/>
            <person name="Zembek L."/>
            <person name="Zhong D."/>
            <person name="Zimmer A."/>
            <person name="Zwirko Z."/>
            <person name="Jaffe D.B."/>
            <person name="Alvarez P."/>
            <person name="Brockman W."/>
            <person name="Butler J."/>
            <person name="Chin C."/>
            <person name="Gnerre S."/>
            <person name="Grabherr M."/>
            <person name="Kleber M."/>
            <person name="Mauceli E."/>
            <person name="MacCallum I."/>
        </authorList>
    </citation>
    <scope>NUCLEOTIDE SEQUENCE [LARGE SCALE GENOMIC DNA]</scope>
    <source>
        <strain evidence="3">Tucson 14030-0811.24</strain>
    </source>
</reference>
<dbReference type="InParanoid" id="B4NJV6"/>
<dbReference type="OrthoDB" id="6621161at2759"/>
<name>B4NJV6_DROWI</name>
<evidence type="ECO:0000313" key="3">
    <source>
        <dbReference type="Proteomes" id="UP000007798"/>
    </source>
</evidence>
<feature type="region of interest" description="Disordered" evidence="1">
    <location>
        <begin position="44"/>
        <end position="66"/>
    </location>
</feature>
<dbReference type="eggNOG" id="ENOG502S6NH">
    <property type="taxonomic scope" value="Eukaryota"/>
</dbReference>